<dbReference type="Proteomes" id="UP000198935">
    <property type="component" value="Unassembled WGS sequence"/>
</dbReference>
<organism evidence="8 9">
    <name type="scientific">Evansella caseinilytica</name>
    <dbReference type="NCBI Taxonomy" id="1503961"/>
    <lineage>
        <taxon>Bacteria</taxon>
        <taxon>Bacillati</taxon>
        <taxon>Bacillota</taxon>
        <taxon>Bacilli</taxon>
        <taxon>Bacillales</taxon>
        <taxon>Bacillaceae</taxon>
        <taxon>Evansella</taxon>
    </lineage>
</organism>
<dbReference type="Pfam" id="PF03600">
    <property type="entry name" value="CitMHS"/>
    <property type="match status" value="1"/>
</dbReference>
<keyword evidence="3 6" id="KW-0812">Transmembrane</keyword>
<feature type="transmembrane region" description="Helical" evidence="6">
    <location>
        <begin position="237"/>
        <end position="257"/>
    </location>
</feature>
<dbReference type="InterPro" id="IPR003474">
    <property type="entry name" value="Glcn_transporter"/>
</dbReference>
<feature type="transmembrane region" description="Helical" evidence="6">
    <location>
        <begin position="194"/>
        <end position="225"/>
    </location>
</feature>
<evidence type="ECO:0000259" key="7">
    <source>
        <dbReference type="Pfam" id="PF03600"/>
    </source>
</evidence>
<dbReference type="EMBL" id="FNPI01000001">
    <property type="protein sequence ID" value="SDX99826.1"/>
    <property type="molecule type" value="Genomic_DNA"/>
</dbReference>
<feature type="transmembrane region" description="Helical" evidence="6">
    <location>
        <begin position="480"/>
        <end position="507"/>
    </location>
</feature>
<evidence type="ECO:0000256" key="1">
    <source>
        <dbReference type="ARBA" id="ARBA00004141"/>
    </source>
</evidence>
<dbReference type="PANTHER" id="PTHR30354">
    <property type="entry name" value="GNT FAMILY GLUCONATE TRANSPORTER"/>
    <property type="match status" value="1"/>
</dbReference>
<evidence type="ECO:0000313" key="9">
    <source>
        <dbReference type="Proteomes" id="UP000198935"/>
    </source>
</evidence>
<dbReference type="InterPro" id="IPR004680">
    <property type="entry name" value="Cit_transptr-like_dom"/>
</dbReference>
<feature type="transmembrane region" description="Helical" evidence="6">
    <location>
        <begin position="340"/>
        <end position="357"/>
    </location>
</feature>
<gene>
    <name evidence="8" type="ORF">SAMN05421736_101106</name>
</gene>
<accession>A0A1H3G968</accession>
<evidence type="ECO:0000256" key="4">
    <source>
        <dbReference type="ARBA" id="ARBA00022989"/>
    </source>
</evidence>
<evidence type="ECO:0000256" key="5">
    <source>
        <dbReference type="ARBA" id="ARBA00023136"/>
    </source>
</evidence>
<protein>
    <submittedName>
        <fullName evidence="8">Citrate-Mg2+:H+ or citrate-Ca2+:H+ symporter, CitMHS family</fullName>
    </submittedName>
</protein>
<reference evidence="9" key="1">
    <citation type="submission" date="2016-10" db="EMBL/GenBank/DDBJ databases">
        <authorList>
            <person name="Varghese N."/>
            <person name="Submissions S."/>
        </authorList>
    </citation>
    <scope>NUCLEOTIDE SEQUENCE [LARGE SCALE GENOMIC DNA]</scope>
    <source>
        <strain evidence="9">SP</strain>
    </source>
</reference>
<feature type="transmembrane region" description="Helical" evidence="6">
    <location>
        <begin position="277"/>
        <end position="297"/>
    </location>
</feature>
<dbReference type="AlphaFoldDB" id="A0A1H3G968"/>
<evidence type="ECO:0000256" key="2">
    <source>
        <dbReference type="ARBA" id="ARBA00022448"/>
    </source>
</evidence>
<keyword evidence="4 6" id="KW-1133">Transmembrane helix</keyword>
<feature type="transmembrane region" description="Helical" evidence="6">
    <location>
        <begin position="123"/>
        <end position="143"/>
    </location>
</feature>
<dbReference type="STRING" id="1503961.SAMN05421736_101106"/>
<dbReference type="NCBIfam" id="TIGR00784">
    <property type="entry name" value="citMHS"/>
    <property type="match status" value="1"/>
</dbReference>
<dbReference type="GO" id="GO:0015137">
    <property type="term" value="F:citrate transmembrane transporter activity"/>
    <property type="evidence" value="ECO:0007669"/>
    <property type="project" value="InterPro"/>
</dbReference>
<keyword evidence="2" id="KW-0813">Transport</keyword>
<keyword evidence="9" id="KW-1185">Reference proteome</keyword>
<dbReference type="PANTHER" id="PTHR30354:SF26">
    <property type="entry name" value="TRANSPORTER, PUTATIVE-RELATED"/>
    <property type="match status" value="1"/>
</dbReference>
<evidence type="ECO:0000256" key="6">
    <source>
        <dbReference type="SAM" id="Phobius"/>
    </source>
</evidence>
<name>A0A1H3G968_9BACI</name>
<comment type="subcellular location">
    <subcellularLocation>
        <location evidence="1">Membrane</location>
        <topology evidence="1">Multi-pass membrane protein</topology>
    </subcellularLocation>
</comment>
<sequence>MAALSKYNTRVQNIYASTHPPLSSHPKRISVVHSLMNNMNKMNLLNNIYFISTICFAIFFYGILIKLTFLKIVILSPKMKALYLMWDFLTLFQERKNSFMLSLIGLATILTIVILLLKGKLSPIIGLVLIPVLGALLAGFSMTEIGSFFSEGIESVINVVIMFIFSILFFGVMQDAGLFNPLINKMIAISKGNIVAIAVATVIIAAIAHLDGSGASTFLITIPALLPLYKRLKMSPYLLLLLVGTSASILNMLPWAGPLGRTAAVLGMDPTALWRPLIPLQIIALVLLIGVAVILGFREKRRVLKQKEIEGADLEAAVTQIDAAEPPQQAKDLSLARPKLLWVNFLLTFGMIGMLVWGIIPAGFVFMIALSIALLLNYPNVNDQMERIKAHAPNALLMASIILAAGSFLGILSGTEMLDSIAVDMITILPAFIVPYLHLIIGAFGVPLELLLNTDAYYFALLPVAEQVVTSFGVDSHSAAYAMIIGNIIGTFISPFSPALWLALGLAGGEMGKHIRYSFLTVWGFSLVLMVTAILIGIITI</sequence>
<feature type="domain" description="Citrate transporter-like" evidence="7">
    <location>
        <begin position="124"/>
        <end position="486"/>
    </location>
</feature>
<feature type="transmembrane region" description="Helical" evidence="6">
    <location>
        <begin position="519"/>
        <end position="539"/>
    </location>
</feature>
<feature type="transmembrane region" description="Helical" evidence="6">
    <location>
        <begin position="48"/>
        <end position="76"/>
    </location>
</feature>
<feature type="transmembrane region" description="Helical" evidence="6">
    <location>
        <begin position="425"/>
        <end position="444"/>
    </location>
</feature>
<evidence type="ECO:0000256" key="3">
    <source>
        <dbReference type="ARBA" id="ARBA00022692"/>
    </source>
</evidence>
<keyword evidence="5 6" id="KW-0472">Membrane</keyword>
<feature type="transmembrane region" description="Helical" evidence="6">
    <location>
        <begin position="393"/>
        <end position="413"/>
    </location>
</feature>
<evidence type="ECO:0000313" key="8">
    <source>
        <dbReference type="EMBL" id="SDX99826.1"/>
    </source>
</evidence>
<dbReference type="GO" id="GO:0015128">
    <property type="term" value="F:gluconate transmembrane transporter activity"/>
    <property type="evidence" value="ECO:0007669"/>
    <property type="project" value="InterPro"/>
</dbReference>
<feature type="transmembrane region" description="Helical" evidence="6">
    <location>
        <begin position="97"/>
        <end position="117"/>
    </location>
</feature>
<proteinExistence type="predicted"/>
<dbReference type="GO" id="GO:0005886">
    <property type="term" value="C:plasma membrane"/>
    <property type="evidence" value="ECO:0007669"/>
    <property type="project" value="TreeGrafter"/>
</dbReference>
<feature type="transmembrane region" description="Helical" evidence="6">
    <location>
        <begin position="155"/>
        <end position="174"/>
    </location>
</feature>
<dbReference type="InterPro" id="IPR014738">
    <property type="entry name" value="Citrate_transporter"/>
</dbReference>